<proteinExistence type="inferred from homology"/>
<reference evidence="4 5" key="1">
    <citation type="journal article" date="2014" name="Arch. Microbiol.">
        <title>Bacillus mesophilum sp. nov., strain IITR-54T, a novel 4-chlorobiphenyl dechlorinating bacterium.</title>
        <authorList>
            <person name="Manickam N."/>
            <person name="Singh N.K."/>
            <person name="Bajaj A."/>
            <person name="Kumar R.M."/>
            <person name="Kaur G."/>
            <person name="Kaur N."/>
            <person name="Bala M."/>
            <person name="Kumar A."/>
            <person name="Mayilraj S."/>
        </authorList>
    </citation>
    <scope>NUCLEOTIDE SEQUENCE [LARGE SCALE GENOMIC DNA]</scope>
    <source>
        <strain evidence="4 5">IITR-54</strain>
    </source>
</reference>
<dbReference type="InterPro" id="IPR014748">
    <property type="entry name" value="Enoyl-CoA_hydra_C"/>
</dbReference>
<evidence type="ECO:0000256" key="1">
    <source>
        <dbReference type="ARBA" id="ARBA00005254"/>
    </source>
</evidence>
<dbReference type="GO" id="GO:0004300">
    <property type="term" value="F:enoyl-CoA hydratase activity"/>
    <property type="evidence" value="ECO:0007669"/>
    <property type="project" value="UniProtKB-EC"/>
</dbReference>
<dbReference type="FunFam" id="3.90.226.10:FF:000009">
    <property type="entry name" value="Carnitinyl-CoA dehydratase"/>
    <property type="match status" value="1"/>
</dbReference>
<evidence type="ECO:0000256" key="2">
    <source>
        <dbReference type="ARBA" id="ARBA00023239"/>
    </source>
</evidence>
<dbReference type="Gene3D" id="3.90.226.10">
    <property type="entry name" value="2-enoyl-CoA Hydratase, Chain A, domain 1"/>
    <property type="match status" value="1"/>
</dbReference>
<dbReference type="EC" id="4.2.1.17" evidence="4"/>
<dbReference type="EMBL" id="WBOT01000006">
    <property type="protein sequence ID" value="KAB2330943.1"/>
    <property type="molecule type" value="Genomic_DNA"/>
</dbReference>
<dbReference type="CDD" id="cd06558">
    <property type="entry name" value="crotonase-like"/>
    <property type="match status" value="1"/>
</dbReference>
<dbReference type="PANTHER" id="PTHR11941:SF54">
    <property type="entry name" value="ENOYL-COA HYDRATASE, MITOCHONDRIAL"/>
    <property type="match status" value="1"/>
</dbReference>
<dbReference type="PANTHER" id="PTHR11941">
    <property type="entry name" value="ENOYL-COA HYDRATASE-RELATED"/>
    <property type="match status" value="1"/>
</dbReference>
<dbReference type="FunFam" id="1.10.12.10:FF:000001">
    <property type="entry name" value="Probable enoyl-CoA hydratase, mitochondrial"/>
    <property type="match status" value="1"/>
</dbReference>
<evidence type="ECO:0000313" key="5">
    <source>
        <dbReference type="Proteomes" id="UP000441354"/>
    </source>
</evidence>
<organism evidence="4 5">
    <name type="scientific">Bacillus mesophilum</name>
    <dbReference type="NCBI Taxonomy" id="1071718"/>
    <lineage>
        <taxon>Bacteria</taxon>
        <taxon>Bacillati</taxon>
        <taxon>Bacillota</taxon>
        <taxon>Bacilli</taxon>
        <taxon>Bacillales</taxon>
        <taxon>Bacillaceae</taxon>
        <taxon>Bacillus</taxon>
    </lineage>
</organism>
<name>A0A7V7UTN1_9BACI</name>
<evidence type="ECO:0000313" key="4">
    <source>
        <dbReference type="EMBL" id="KAB2330943.1"/>
    </source>
</evidence>
<evidence type="ECO:0000256" key="3">
    <source>
        <dbReference type="RuleBase" id="RU003707"/>
    </source>
</evidence>
<keyword evidence="2 4" id="KW-0456">Lyase</keyword>
<dbReference type="PROSITE" id="PS00166">
    <property type="entry name" value="ENOYL_COA_HYDRATASE"/>
    <property type="match status" value="1"/>
</dbReference>
<dbReference type="Proteomes" id="UP000441354">
    <property type="component" value="Unassembled WGS sequence"/>
</dbReference>
<dbReference type="InterPro" id="IPR018376">
    <property type="entry name" value="Enoyl-CoA_hyd/isom_CS"/>
</dbReference>
<dbReference type="AlphaFoldDB" id="A0A7V7UTN1"/>
<dbReference type="Pfam" id="PF00378">
    <property type="entry name" value="ECH_1"/>
    <property type="match status" value="1"/>
</dbReference>
<sequence>MSCILVEKFDFISVIRLNRPDALNAFNYEMLNELQSVIEGIRIDKDVRAVIFTGVGEKSFSVGADLKERKTLSQEEVRRNIYKIGEVFTAIDTLPQPTIAAINGFAFGGGMEMALSCDFRFAVREAKMGLTETSLGIIPGAGGTQRLPRIIGEPKALELILTAKRFLAEEALEWGLVTGVSEKPQQLLDECHAFAELLLKNGPIALQQAKFAIKQGMNTDLQTGLQIERKAYEVTIPTKDRIEALAAFSEKRAPVFIGE</sequence>
<comment type="caution">
    <text evidence="4">The sequence shown here is derived from an EMBL/GenBank/DDBJ whole genome shotgun (WGS) entry which is preliminary data.</text>
</comment>
<dbReference type="InterPro" id="IPR001753">
    <property type="entry name" value="Enoyl-CoA_hydra/iso"/>
</dbReference>
<dbReference type="SUPFAM" id="SSF52096">
    <property type="entry name" value="ClpP/crotonase"/>
    <property type="match status" value="1"/>
</dbReference>
<dbReference type="GO" id="GO:0006635">
    <property type="term" value="P:fatty acid beta-oxidation"/>
    <property type="evidence" value="ECO:0007669"/>
    <property type="project" value="TreeGrafter"/>
</dbReference>
<protein>
    <submittedName>
        <fullName evidence="4">Enoyl-CoA hydratase</fullName>
        <ecNumber evidence="4">4.2.1.17</ecNumber>
    </submittedName>
</protein>
<dbReference type="Gene3D" id="1.10.12.10">
    <property type="entry name" value="Lyase 2-enoyl-coa Hydratase, Chain A, domain 2"/>
    <property type="match status" value="1"/>
</dbReference>
<gene>
    <name evidence="4" type="ORF">F7732_17180</name>
</gene>
<dbReference type="OrthoDB" id="9775794at2"/>
<dbReference type="InterPro" id="IPR029045">
    <property type="entry name" value="ClpP/crotonase-like_dom_sf"/>
</dbReference>
<accession>A0A7V7UTN1</accession>
<comment type="similarity">
    <text evidence="1 3">Belongs to the enoyl-CoA hydratase/isomerase family.</text>
</comment>
<dbReference type="RefSeq" id="WP_151575277.1">
    <property type="nucleotide sequence ID" value="NZ_WBOT01000006.1"/>
</dbReference>
<keyword evidence="5" id="KW-1185">Reference proteome</keyword>